<accession>A0ACC0YEE5</accession>
<name>A0ACC0YEE5_9ROSI</name>
<sequence>MGAQDKSQANANSMQKCADAGTFLLLTTIYAVSVFDRTITSVVKLQRVKVYRLNDDGKWDDQGTGHVTVDYLERSEELGLFVIDEEDNETILLHRISPDEIYRKQEDTIISWRDPEYSTELALSFQETTGCSYIWDNICNVQRNLNFSSLNSETFHSMNSELRELPAVELSTLPLILKVFIGAQCMQFHYKYLFKTYISPSEEHSIRINTVTESGIADQMRLTELILSDYKEVQEWANAARSSHIALNDIIFLTQQDFFRKLMDLFRICEDLESIDSLHMIFKIVKGIIMLNSSQIFEKIFGDELIMDIIGSLEHDPEVPHVQHHRNFLKEHVVFKEAIPIKDPLVLSKIHQTYRIGYLKDVVLARVLDEATVANLNSIIHGNNAIVVSLLKDDSTFIQELFARLRSPAISAESKKNLVYFLLEFCSLSKSLQMVQQLRLFRDLMNEGVFDIIADALQSQDKKLVLTGTDILILFLNQDPNLLRSYVVRPEGVPLLGLLVKGMLTDFGDDMHCQFLEILRSLLDSYTLSGAQRDTIIDIFYEKHLGQLIDVITASCPPKGAAQSVGGESSGSGVRVESTKPEILSNICELLCFCVLHHPYRIKCNFLLNNFIDKVLLLTRRREKYLVVAAVRFVRTILSRHVTIAIVMVKDPENCYFHDAPTWDLDEHLINHIVKNNILKPIVDVFVANGNRYNLLNSAVLELFEYIRKENLKSLLKYIVDSFWNQLVNFEYLASIHSFKVKYEQCLENSESKSNVNSLDTRKRIDERALEKEEEDYFNEDSDEEDTASASHTQRTQAQPVSSNGVTASYTSLSPRSGGLVDYDDDEDDEDYRPPPRKQSEASEEDEGIMASLRLKRKLSVPKEKEPELVKKQRLGKTSKSRDSVVFAALCSTLSQAVLPGKKSASSTQLSPRTTDGNKGVGEQELANSLNSDNSSSSDEENHREKEPTASRSCSDCLHASSDSRQLSGDDCPLIPPKSSPEMAVNGS</sequence>
<dbReference type="Proteomes" id="UP001163603">
    <property type="component" value="Chromosome 7"/>
</dbReference>
<protein>
    <submittedName>
        <fullName evidence="1">Uncharacterized protein</fullName>
    </submittedName>
</protein>
<evidence type="ECO:0000313" key="1">
    <source>
        <dbReference type="EMBL" id="KAJ0034669.1"/>
    </source>
</evidence>
<gene>
    <name evidence="1" type="ORF">Pint_24377</name>
</gene>
<comment type="caution">
    <text evidence="1">The sequence shown here is derived from an EMBL/GenBank/DDBJ whole genome shotgun (WGS) entry which is preliminary data.</text>
</comment>
<evidence type="ECO:0000313" key="2">
    <source>
        <dbReference type="Proteomes" id="UP001163603"/>
    </source>
</evidence>
<organism evidence="1 2">
    <name type="scientific">Pistacia integerrima</name>
    <dbReference type="NCBI Taxonomy" id="434235"/>
    <lineage>
        <taxon>Eukaryota</taxon>
        <taxon>Viridiplantae</taxon>
        <taxon>Streptophyta</taxon>
        <taxon>Embryophyta</taxon>
        <taxon>Tracheophyta</taxon>
        <taxon>Spermatophyta</taxon>
        <taxon>Magnoliopsida</taxon>
        <taxon>eudicotyledons</taxon>
        <taxon>Gunneridae</taxon>
        <taxon>Pentapetalae</taxon>
        <taxon>rosids</taxon>
        <taxon>malvids</taxon>
        <taxon>Sapindales</taxon>
        <taxon>Anacardiaceae</taxon>
        <taxon>Pistacia</taxon>
    </lineage>
</organism>
<proteinExistence type="predicted"/>
<keyword evidence="2" id="KW-1185">Reference proteome</keyword>
<dbReference type="EMBL" id="CM047742">
    <property type="protein sequence ID" value="KAJ0034669.1"/>
    <property type="molecule type" value="Genomic_DNA"/>
</dbReference>
<reference evidence="2" key="1">
    <citation type="journal article" date="2023" name="G3 (Bethesda)">
        <title>Genome assembly and association tests identify interacting loci associated with vigor, precocity, and sex in interspecific pistachio rootstocks.</title>
        <authorList>
            <person name="Palmer W."/>
            <person name="Jacygrad E."/>
            <person name="Sagayaradj S."/>
            <person name="Cavanaugh K."/>
            <person name="Han R."/>
            <person name="Bertier L."/>
            <person name="Beede B."/>
            <person name="Kafkas S."/>
            <person name="Golino D."/>
            <person name="Preece J."/>
            <person name="Michelmore R."/>
        </authorList>
    </citation>
    <scope>NUCLEOTIDE SEQUENCE [LARGE SCALE GENOMIC DNA]</scope>
</reference>